<evidence type="ECO:0000256" key="9">
    <source>
        <dbReference type="ARBA" id="ARBA00023136"/>
    </source>
</evidence>
<dbReference type="InterPro" id="IPR004670">
    <property type="entry name" value="NhaA"/>
</dbReference>
<feature type="transmembrane region" description="Helical" evidence="11">
    <location>
        <begin position="94"/>
        <end position="117"/>
    </location>
</feature>
<comment type="subcellular location">
    <subcellularLocation>
        <location evidence="1">Cell inner membrane</location>
        <topology evidence="1">Multi-pass membrane protein</topology>
    </subcellularLocation>
    <subcellularLocation>
        <location evidence="11">Cell membrane</location>
        <topology evidence="11">Multi-pass membrane protein</topology>
    </subcellularLocation>
</comment>
<evidence type="ECO:0000313" key="13">
    <source>
        <dbReference type="EMBL" id="PJJ77054.1"/>
    </source>
</evidence>
<comment type="catalytic activity">
    <reaction evidence="11">
        <text>Na(+)(in) + 2 H(+)(out) = Na(+)(out) + 2 H(+)(in)</text>
        <dbReference type="Rhea" id="RHEA:29251"/>
        <dbReference type="ChEBI" id="CHEBI:15378"/>
        <dbReference type="ChEBI" id="CHEBI:29101"/>
    </reaction>
</comment>
<accession>A0A2M9CYP5</accession>
<feature type="transmembrane region" description="Helical" evidence="11">
    <location>
        <begin position="249"/>
        <end position="265"/>
    </location>
</feature>
<feature type="transmembrane region" description="Helical" evidence="11">
    <location>
        <begin position="371"/>
        <end position="394"/>
    </location>
</feature>
<dbReference type="PANTHER" id="PTHR30341:SF0">
    <property type="entry name" value="NA(+)_H(+) ANTIPORTER NHAA"/>
    <property type="match status" value="1"/>
</dbReference>
<keyword evidence="9 11" id="KW-0472">Membrane</keyword>
<evidence type="ECO:0000256" key="10">
    <source>
        <dbReference type="ARBA" id="ARBA00023201"/>
    </source>
</evidence>
<evidence type="ECO:0000256" key="7">
    <source>
        <dbReference type="ARBA" id="ARBA00023053"/>
    </source>
</evidence>
<proteinExistence type="inferred from homology"/>
<reference evidence="13 14" key="1">
    <citation type="submission" date="2017-11" db="EMBL/GenBank/DDBJ databases">
        <title>Genomic Encyclopedia of Archaeal and Bacterial Type Strains, Phase II (KMG-II): From Individual Species to Whole Genera.</title>
        <authorList>
            <person name="Goeker M."/>
        </authorList>
    </citation>
    <scope>NUCLEOTIDE SEQUENCE [LARGE SCALE GENOMIC DNA]</scope>
    <source>
        <strain evidence="13 14">DSM 25478</strain>
    </source>
</reference>
<organism evidence="13 14">
    <name type="scientific">Sediminihabitans luteus</name>
    <dbReference type="NCBI Taxonomy" id="1138585"/>
    <lineage>
        <taxon>Bacteria</taxon>
        <taxon>Bacillati</taxon>
        <taxon>Actinomycetota</taxon>
        <taxon>Actinomycetes</taxon>
        <taxon>Micrococcales</taxon>
        <taxon>Cellulomonadaceae</taxon>
        <taxon>Sediminihabitans</taxon>
    </lineage>
</organism>
<dbReference type="GO" id="GO:0015385">
    <property type="term" value="F:sodium:proton antiporter activity"/>
    <property type="evidence" value="ECO:0007669"/>
    <property type="project" value="UniProtKB-UniRule"/>
</dbReference>
<keyword evidence="4 11" id="KW-1003">Cell membrane</keyword>
<evidence type="ECO:0000256" key="8">
    <source>
        <dbReference type="ARBA" id="ARBA00023065"/>
    </source>
</evidence>
<evidence type="ECO:0000256" key="4">
    <source>
        <dbReference type="ARBA" id="ARBA00022475"/>
    </source>
</evidence>
<gene>
    <name evidence="11" type="primary">nhaA</name>
    <name evidence="13" type="ORF">CLV28_0266</name>
</gene>
<feature type="transmembrane region" description="Helical" evidence="11">
    <location>
        <begin position="138"/>
        <end position="158"/>
    </location>
</feature>
<comment type="function">
    <text evidence="11">Na(+)/H(+) antiporter that extrudes sodium in exchange for external protons.</text>
</comment>
<name>A0A2M9CYP5_9CELL</name>
<comment type="caution">
    <text evidence="13">The sequence shown here is derived from an EMBL/GenBank/DDBJ whole genome shotgun (WGS) entry which is preliminary data.</text>
</comment>
<dbReference type="NCBIfam" id="TIGR00773">
    <property type="entry name" value="NhaA"/>
    <property type="match status" value="1"/>
</dbReference>
<keyword evidence="7 11" id="KW-0915">Sodium</keyword>
<evidence type="ECO:0000256" key="1">
    <source>
        <dbReference type="ARBA" id="ARBA00004429"/>
    </source>
</evidence>
<feature type="transmembrane region" description="Helical" evidence="11">
    <location>
        <begin position="300"/>
        <end position="323"/>
    </location>
</feature>
<keyword evidence="2 11" id="KW-0813">Transport</keyword>
<dbReference type="AlphaFoldDB" id="A0A2M9CYP5"/>
<feature type="compositionally biased region" description="Low complexity" evidence="12">
    <location>
        <begin position="10"/>
        <end position="21"/>
    </location>
</feature>
<evidence type="ECO:0000313" key="14">
    <source>
        <dbReference type="Proteomes" id="UP000231693"/>
    </source>
</evidence>
<comment type="similarity">
    <text evidence="11">Belongs to the NhaA Na(+)/H(+) (TC 2.A.33) antiporter family.</text>
</comment>
<dbReference type="Gene3D" id="1.20.1530.10">
    <property type="entry name" value="Na+/H+ antiporter like domain"/>
    <property type="match status" value="1"/>
</dbReference>
<dbReference type="PANTHER" id="PTHR30341">
    <property type="entry name" value="SODIUM ION/PROTON ANTIPORTER NHAA-RELATED"/>
    <property type="match status" value="1"/>
</dbReference>
<evidence type="ECO:0000256" key="6">
    <source>
        <dbReference type="ARBA" id="ARBA00022989"/>
    </source>
</evidence>
<keyword evidence="14" id="KW-1185">Reference proteome</keyword>
<evidence type="ECO:0000256" key="3">
    <source>
        <dbReference type="ARBA" id="ARBA00022449"/>
    </source>
</evidence>
<dbReference type="InterPro" id="IPR023171">
    <property type="entry name" value="Na/H_antiporter_dom_sf"/>
</dbReference>
<dbReference type="HAMAP" id="MF_01844">
    <property type="entry name" value="NhaA"/>
    <property type="match status" value="1"/>
</dbReference>
<sequence length="464" mass="48619">MSTDPDRTPETTAPNAAAPEPTGQPASDPYPLPEGEGVVPAVKRARAKTRSWVTRETTGGALLIGAALIALLWANSPWREAYFSLADTVVGPHWMHLDLSLADWAADGLLAIFFFVVGVELKQEFVAGSLRNPKQAGVPMLAAVGGMAVPAIIFAVVIAVSGDTTAADGWAIPTATDIAFALAVLAVFGKGLPAAIRTFLLTLAVVDDLLAIVIIAIFYTDAIHWAYLGGALVAVVLFGWAARMRRMPWYLLAPLAIAAWVLMHASGVHATIAGVLLGFMIPAIAMHGESDSRTHQLERMWRPISAGIALPIFAFFAAGISVVDAGGFGELITQPVALGIIAGLILGKLIGVLGVTALLTRFTPLRLATGIGVRDLLPVGLLAGIGFTVSLLIAELSFPGTGDVASEHTDGAKVAILVASVIAAVLAALTLRWDARRARSADMNRDGIIDEIDEFIGDPDDVNR</sequence>
<feature type="transmembrane region" description="Helical" evidence="11">
    <location>
        <begin position="414"/>
        <end position="433"/>
    </location>
</feature>
<keyword evidence="6 11" id="KW-1133">Transmembrane helix</keyword>
<feature type="transmembrane region" description="Helical" evidence="11">
    <location>
        <begin position="225"/>
        <end position="242"/>
    </location>
</feature>
<feature type="transmembrane region" description="Helical" evidence="11">
    <location>
        <begin position="170"/>
        <end position="188"/>
    </location>
</feature>
<dbReference type="GO" id="GO:0006885">
    <property type="term" value="P:regulation of pH"/>
    <property type="evidence" value="ECO:0007669"/>
    <property type="project" value="UniProtKB-UniRule"/>
</dbReference>
<feature type="transmembrane region" description="Helical" evidence="11">
    <location>
        <begin position="53"/>
        <end position="74"/>
    </location>
</feature>
<keyword evidence="10 11" id="KW-0739">Sodium transport</keyword>
<feature type="transmembrane region" description="Helical" evidence="11">
    <location>
        <begin position="335"/>
        <end position="359"/>
    </location>
</feature>
<feature type="transmembrane region" description="Helical" evidence="11">
    <location>
        <begin position="271"/>
        <end position="288"/>
    </location>
</feature>
<keyword evidence="5 11" id="KW-0812">Transmembrane</keyword>
<keyword evidence="3 11" id="KW-0050">Antiport</keyword>
<dbReference type="Proteomes" id="UP000231693">
    <property type="component" value="Unassembled WGS sequence"/>
</dbReference>
<feature type="region of interest" description="Disordered" evidence="12">
    <location>
        <begin position="1"/>
        <end position="36"/>
    </location>
</feature>
<keyword evidence="8 11" id="KW-0406">Ion transport</keyword>
<dbReference type="GO" id="GO:0005886">
    <property type="term" value="C:plasma membrane"/>
    <property type="evidence" value="ECO:0007669"/>
    <property type="project" value="UniProtKB-SubCell"/>
</dbReference>
<feature type="transmembrane region" description="Helical" evidence="11">
    <location>
        <begin position="200"/>
        <end position="219"/>
    </location>
</feature>
<dbReference type="RefSeq" id="WP_239073366.1">
    <property type="nucleotide sequence ID" value="NZ_BOOX01000016.1"/>
</dbReference>
<evidence type="ECO:0000256" key="11">
    <source>
        <dbReference type="HAMAP-Rule" id="MF_01844"/>
    </source>
</evidence>
<evidence type="ECO:0000256" key="5">
    <source>
        <dbReference type="ARBA" id="ARBA00022692"/>
    </source>
</evidence>
<protein>
    <recommendedName>
        <fullName evidence="11">Na(+)/H(+) antiporter NhaA</fullName>
    </recommendedName>
    <alternativeName>
        <fullName evidence="11">Sodium/proton antiporter NhaA</fullName>
    </alternativeName>
</protein>
<evidence type="ECO:0000256" key="2">
    <source>
        <dbReference type="ARBA" id="ARBA00022448"/>
    </source>
</evidence>
<dbReference type="EMBL" id="PGFE01000001">
    <property type="protein sequence ID" value="PJJ77054.1"/>
    <property type="molecule type" value="Genomic_DNA"/>
</dbReference>
<evidence type="ECO:0000256" key="12">
    <source>
        <dbReference type="SAM" id="MobiDB-lite"/>
    </source>
</evidence>
<dbReference type="Pfam" id="PF06965">
    <property type="entry name" value="Na_H_antiport_1"/>
    <property type="match status" value="1"/>
</dbReference>